<feature type="compositionally biased region" description="Basic residues" evidence="1">
    <location>
        <begin position="281"/>
        <end position="292"/>
    </location>
</feature>
<name>A0A388LZ71_CHABU</name>
<evidence type="ECO:0000313" key="2">
    <source>
        <dbReference type="EMBL" id="GBG87553.1"/>
    </source>
</evidence>
<accession>A0A388LZ71</accession>
<dbReference type="Proteomes" id="UP000265515">
    <property type="component" value="Unassembled WGS sequence"/>
</dbReference>
<dbReference type="AlphaFoldDB" id="A0A388LZ71"/>
<dbReference type="EMBL" id="BFEA01000619">
    <property type="protein sequence ID" value="GBG87553.1"/>
    <property type="molecule type" value="Genomic_DNA"/>
</dbReference>
<feature type="compositionally biased region" description="Basic and acidic residues" evidence="1">
    <location>
        <begin position="293"/>
        <end position="302"/>
    </location>
</feature>
<comment type="caution">
    <text evidence="2">The sequence shown here is derived from an EMBL/GenBank/DDBJ whole genome shotgun (WGS) entry which is preliminary data.</text>
</comment>
<feature type="compositionally biased region" description="Low complexity" evidence="1">
    <location>
        <begin position="535"/>
        <end position="548"/>
    </location>
</feature>
<proteinExistence type="predicted"/>
<evidence type="ECO:0008006" key="4">
    <source>
        <dbReference type="Google" id="ProtNLM"/>
    </source>
</evidence>
<sequence>MEGQQQLELDIVMDGQDGSQERQEDGLDERVRLLLTMCYDEGLCPDDIPFEDVSVEGNEAVLTVDARYDGIKIQWLKERTVFIIFRGEARNLPRKVKEDLVRAYENGWRKDGVFNPQVGKGRVKFEGANVISYVARDSVVAEWMANEGSGEVQLKGKRYVFEMKPWVPRAEWRELRKTEMENTFWVLVIQVPLDAYFYLKSSLVRVIGPVLSMDPPDRFASNPRLLNIKCTLDPDCRSKFVERVWVRMEQGDMVEVRLASSSTPYCTRCRWYFHTEDQCTRKKNNRNGRRSNFRRDRASQRMDEDDDASSSASSSQSRAESWAARHRSSPRYQGALSNHGPRGNGRRTRSPSPVRSPHRCFDPVENGGERHTAVNNPIFSPGPAPCPELHRSYLRVDEDDHLGLQGRQGSTLHNSQALGLAALFPGRTTGAGGEEPPPPGTEIPPVGVLRPVPIRPATCAGAGRSLNIRQDSGEEAASSAVQVHGRSTRGQSPLKAARVVRTSISSACPLLLEAPPKEGRPTGEESKASLHSRTESSSSAHSGSRIGIPQTGVKTSRSRRMITVSKSQPILEKWLMPLICTMVNGTVHVIAWQPMELKVTFLTQQTKEPVTPQAILTAVKSIFRERFLVRLVPDMALPRL</sequence>
<gene>
    <name evidence="2" type="ORF">CBR_g45611</name>
</gene>
<feature type="compositionally biased region" description="Basic and acidic residues" evidence="1">
    <location>
        <begin position="515"/>
        <end position="534"/>
    </location>
</feature>
<feature type="compositionally biased region" description="Low complexity" evidence="1">
    <location>
        <begin position="309"/>
        <end position="322"/>
    </location>
</feature>
<feature type="region of interest" description="Disordered" evidence="1">
    <location>
        <begin position="280"/>
        <end position="382"/>
    </location>
</feature>
<protein>
    <recommendedName>
        <fullName evidence="4">DUF4283 domain-containing protein</fullName>
    </recommendedName>
</protein>
<feature type="region of interest" description="Disordered" evidence="1">
    <location>
        <begin position="1"/>
        <end position="25"/>
    </location>
</feature>
<organism evidence="2 3">
    <name type="scientific">Chara braunii</name>
    <name type="common">Braun's stonewort</name>
    <dbReference type="NCBI Taxonomy" id="69332"/>
    <lineage>
        <taxon>Eukaryota</taxon>
        <taxon>Viridiplantae</taxon>
        <taxon>Streptophyta</taxon>
        <taxon>Charophyceae</taxon>
        <taxon>Charales</taxon>
        <taxon>Characeae</taxon>
        <taxon>Chara</taxon>
    </lineage>
</organism>
<evidence type="ECO:0000256" key="1">
    <source>
        <dbReference type="SAM" id="MobiDB-lite"/>
    </source>
</evidence>
<feature type="region of interest" description="Disordered" evidence="1">
    <location>
        <begin position="510"/>
        <end position="560"/>
    </location>
</feature>
<feature type="region of interest" description="Disordered" evidence="1">
    <location>
        <begin position="471"/>
        <end position="498"/>
    </location>
</feature>
<keyword evidence="3" id="KW-1185">Reference proteome</keyword>
<feature type="compositionally biased region" description="Basic and acidic residues" evidence="1">
    <location>
        <begin position="359"/>
        <end position="372"/>
    </location>
</feature>
<dbReference type="Gramene" id="GBG87553">
    <property type="protein sequence ID" value="GBG87553"/>
    <property type="gene ID" value="CBR_g45611"/>
</dbReference>
<reference evidence="2 3" key="1">
    <citation type="journal article" date="2018" name="Cell">
        <title>The Chara Genome: Secondary Complexity and Implications for Plant Terrestrialization.</title>
        <authorList>
            <person name="Nishiyama T."/>
            <person name="Sakayama H."/>
            <person name="Vries J.D."/>
            <person name="Buschmann H."/>
            <person name="Saint-Marcoux D."/>
            <person name="Ullrich K.K."/>
            <person name="Haas F.B."/>
            <person name="Vanderstraeten L."/>
            <person name="Becker D."/>
            <person name="Lang D."/>
            <person name="Vosolsobe S."/>
            <person name="Rombauts S."/>
            <person name="Wilhelmsson P.K.I."/>
            <person name="Janitza P."/>
            <person name="Kern R."/>
            <person name="Heyl A."/>
            <person name="Rumpler F."/>
            <person name="Villalobos L.I.A.C."/>
            <person name="Clay J.M."/>
            <person name="Skokan R."/>
            <person name="Toyoda A."/>
            <person name="Suzuki Y."/>
            <person name="Kagoshima H."/>
            <person name="Schijlen E."/>
            <person name="Tajeshwar N."/>
            <person name="Catarino B."/>
            <person name="Hetherington A.J."/>
            <person name="Saltykova A."/>
            <person name="Bonnot C."/>
            <person name="Breuninger H."/>
            <person name="Symeonidi A."/>
            <person name="Radhakrishnan G.V."/>
            <person name="Van Nieuwerburgh F."/>
            <person name="Deforce D."/>
            <person name="Chang C."/>
            <person name="Karol K.G."/>
            <person name="Hedrich R."/>
            <person name="Ulvskov P."/>
            <person name="Glockner G."/>
            <person name="Delwiche C.F."/>
            <person name="Petrasek J."/>
            <person name="Van de Peer Y."/>
            <person name="Friml J."/>
            <person name="Beilby M."/>
            <person name="Dolan L."/>
            <person name="Kohara Y."/>
            <person name="Sugano S."/>
            <person name="Fujiyama A."/>
            <person name="Delaux P.-M."/>
            <person name="Quint M."/>
            <person name="TheiBen G."/>
            <person name="Hagemann M."/>
            <person name="Harholt J."/>
            <person name="Dunand C."/>
            <person name="Zachgo S."/>
            <person name="Langdale J."/>
            <person name="Maumus F."/>
            <person name="Straeten D.V.D."/>
            <person name="Gould S.B."/>
            <person name="Rensing S.A."/>
        </authorList>
    </citation>
    <scope>NUCLEOTIDE SEQUENCE [LARGE SCALE GENOMIC DNA]</scope>
    <source>
        <strain evidence="2 3">S276</strain>
    </source>
</reference>
<evidence type="ECO:0000313" key="3">
    <source>
        <dbReference type="Proteomes" id="UP000265515"/>
    </source>
</evidence>